<evidence type="ECO:0000313" key="3">
    <source>
        <dbReference type="Proteomes" id="UP000663873"/>
    </source>
</evidence>
<comment type="caution">
    <text evidence="2">The sequence shown here is derived from an EMBL/GenBank/DDBJ whole genome shotgun (WGS) entry which is preliminary data.</text>
</comment>
<organism evidence="2 3">
    <name type="scientific">Rotaria socialis</name>
    <dbReference type="NCBI Taxonomy" id="392032"/>
    <lineage>
        <taxon>Eukaryota</taxon>
        <taxon>Metazoa</taxon>
        <taxon>Spiralia</taxon>
        <taxon>Gnathifera</taxon>
        <taxon>Rotifera</taxon>
        <taxon>Eurotatoria</taxon>
        <taxon>Bdelloidea</taxon>
        <taxon>Philodinida</taxon>
        <taxon>Philodinidae</taxon>
        <taxon>Rotaria</taxon>
    </lineage>
</organism>
<sequence>MVFQFDSIFNQTLTTETNGSKQNDKKSFRSVDRSVSIKSTQSTRIKRVLKKLQWSAIITSCSIVLFIWSVIVRYYFLTSPNDDDCNRLSFAWWPFVYCSTNGITL</sequence>
<evidence type="ECO:0000256" key="1">
    <source>
        <dbReference type="SAM" id="Phobius"/>
    </source>
</evidence>
<keyword evidence="1" id="KW-0472">Membrane</keyword>
<dbReference type="Proteomes" id="UP000663873">
    <property type="component" value="Unassembled WGS sequence"/>
</dbReference>
<feature type="transmembrane region" description="Helical" evidence="1">
    <location>
        <begin position="54"/>
        <end position="76"/>
    </location>
</feature>
<protein>
    <submittedName>
        <fullName evidence="2">Uncharacterized protein</fullName>
    </submittedName>
</protein>
<dbReference type="AlphaFoldDB" id="A0A821IFH4"/>
<keyword evidence="1" id="KW-1133">Transmembrane helix</keyword>
<name>A0A821IFH4_9BILA</name>
<reference evidence="2" key="1">
    <citation type="submission" date="2021-02" db="EMBL/GenBank/DDBJ databases">
        <authorList>
            <person name="Nowell W R."/>
        </authorList>
    </citation>
    <scope>NUCLEOTIDE SEQUENCE</scope>
</reference>
<dbReference type="EMBL" id="CAJOBP010034751">
    <property type="protein sequence ID" value="CAF4700799.1"/>
    <property type="molecule type" value="Genomic_DNA"/>
</dbReference>
<proteinExistence type="predicted"/>
<evidence type="ECO:0000313" key="2">
    <source>
        <dbReference type="EMBL" id="CAF4700799.1"/>
    </source>
</evidence>
<accession>A0A821IFH4</accession>
<keyword evidence="1" id="KW-0812">Transmembrane</keyword>
<keyword evidence="3" id="KW-1185">Reference proteome</keyword>
<gene>
    <name evidence="2" type="ORF">UJA718_LOCUS36229</name>
</gene>